<organism evidence="2 3">
    <name type="scientific">Tetranychus urticae</name>
    <name type="common">Two-spotted spider mite</name>
    <dbReference type="NCBI Taxonomy" id="32264"/>
    <lineage>
        <taxon>Eukaryota</taxon>
        <taxon>Metazoa</taxon>
        <taxon>Ecdysozoa</taxon>
        <taxon>Arthropoda</taxon>
        <taxon>Chelicerata</taxon>
        <taxon>Arachnida</taxon>
        <taxon>Acari</taxon>
        <taxon>Acariformes</taxon>
        <taxon>Trombidiformes</taxon>
        <taxon>Prostigmata</taxon>
        <taxon>Eleutherengona</taxon>
        <taxon>Raphignathae</taxon>
        <taxon>Tetranychoidea</taxon>
        <taxon>Tetranychidae</taxon>
        <taxon>Tetranychus</taxon>
    </lineage>
</organism>
<dbReference type="EMBL" id="CAEY01000714">
    <property type="status" value="NOT_ANNOTATED_CDS"/>
    <property type="molecule type" value="Genomic_DNA"/>
</dbReference>
<reference evidence="3" key="1">
    <citation type="submission" date="2011-08" db="EMBL/GenBank/DDBJ databases">
        <authorList>
            <person name="Rombauts S."/>
        </authorList>
    </citation>
    <scope>NUCLEOTIDE SEQUENCE</scope>
    <source>
        <strain evidence="3">London</strain>
    </source>
</reference>
<evidence type="ECO:0000313" key="3">
    <source>
        <dbReference type="Proteomes" id="UP000015104"/>
    </source>
</evidence>
<dbReference type="HOGENOM" id="CLU_2006823_0_0_1"/>
<sequence>MPKIRARPKPKPRSVLMKERALMLSDDSLSQSTFHKVTGTIKPLPNRSSFLAILDSSSDEDTDYEPDENEAQNAEEARIEETKKINPNPSEVSVPRTLKLDKNGQPIYEKCQCYWHRHRNVFID</sequence>
<dbReference type="AlphaFoldDB" id="T1KYL5"/>
<feature type="region of interest" description="Disordered" evidence="1">
    <location>
        <begin position="53"/>
        <end position="98"/>
    </location>
</feature>
<name>T1KYL5_TETUR</name>
<reference evidence="2" key="2">
    <citation type="submission" date="2015-06" db="UniProtKB">
        <authorList>
            <consortium name="EnsemblMetazoa"/>
        </authorList>
    </citation>
    <scope>IDENTIFICATION</scope>
</reference>
<keyword evidence="3" id="KW-1185">Reference proteome</keyword>
<feature type="compositionally biased region" description="Basic and acidic residues" evidence="1">
    <location>
        <begin position="75"/>
        <end position="84"/>
    </location>
</feature>
<dbReference type="Proteomes" id="UP000015104">
    <property type="component" value="Unassembled WGS sequence"/>
</dbReference>
<evidence type="ECO:0000313" key="2">
    <source>
        <dbReference type="EnsemblMetazoa" id="tetur27g01120.1"/>
    </source>
</evidence>
<proteinExistence type="predicted"/>
<protein>
    <submittedName>
        <fullName evidence="2">Uncharacterized protein</fullName>
    </submittedName>
</protein>
<evidence type="ECO:0000256" key="1">
    <source>
        <dbReference type="SAM" id="MobiDB-lite"/>
    </source>
</evidence>
<feature type="compositionally biased region" description="Acidic residues" evidence="1">
    <location>
        <begin position="57"/>
        <end position="70"/>
    </location>
</feature>
<accession>T1KYL5</accession>
<dbReference type="EnsemblMetazoa" id="tetur27g01120.1">
    <property type="protein sequence ID" value="tetur27g01120.1"/>
    <property type="gene ID" value="tetur27g01120"/>
</dbReference>